<organism evidence="2 3">
    <name type="scientific">Arcicella aquatica</name>
    <dbReference type="NCBI Taxonomy" id="217141"/>
    <lineage>
        <taxon>Bacteria</taxon>
        <taxon>Pseudomonadati</taxon>
        <taxon>Bacteroidota</taxon>
        <taxon>Cytophagia</taxon>
        <taxon>Cytophagales</taxon>
        <taxon>Flectobacillaceae</taxon>
        <taxon>Arcicella</taxon>
    </lineage>
</organism>
<dbReference type="RefSeq" id="WP_323246797.1">
    <property type="nucleotide sequence ID" value="NZ_JAYFUL010000003.1"/>
</dbReference>
<feature type="transmembrane region" description="Helical" evidence="1">
    <location>
        <begin position="199"/>
        <end position="216"/>
    </location>
</feature>
<name>A0ABU5QII2_9BACT</name>
<evidence type="ECO:0000313" key="2">
    <source>
        <dbReference type="EMBL" id="MEA5256833.1"/>
    </source>
</evidence>
<evidence type="ECO:0000256" key="1">
    <source>
        <dbReference type="SAM" id="Phobius"/>
    </source>
</evidence>
<keyword evidence="1" id="KW-1133">Transmembrane helix</keyword>
<dbReference type="EMBL" id="JAYFUL010000003">
    <property type="protein sequence ID" value="MEA5256833.1"/>
    <property type="molecule type" value="Genomic_DNA"/>
</dbReference>
<gene>
    <name evidence="2" type="ORF">VB264_03485</name>
</gene>
<protein>
    <recommendedName>
        <fullName evidence="4">DUF393 domain-containing protein</fullName>
    </recommendedName>
</protein>
<sequence length="273" mass="31974">MKTLQDNLILFDAECPMCQLYTKAFVSTGLLEKNGRTAYQEYPAQACPTLDWQKAVNEIALINQKTGEVSYGIESLLRICSVAMPAFKPLFQFKSFIWLMAKLYAFVSYNRRVIIPAPLVSQSFQFQPSFKKHYRIAYLIFSWLITAFVLSAYGKQMIEILPKGHIYREYIICGGQIIFQAFNMFFYKREKLWDYLGNLMTVSLAGALLLLPILIIGNWINFGSYFYLIWFLIVVSLMFFEHFRRAKLLQLGYLVTFTWVLYRIIVLIFIFKN</sequence>
<feature type="transmembrane region" description="Helical" evidence="1">
    <location>
        <begin position="222"/>
        <end position="240"/>
    </location>
</feature>
<reference evidence="2 3" key="1">
    <citation type="submission" date="2023-12" db="EMBL/GenBank/DDBJ databases">
        <title>Novel species of the genus Arcicella isolated from rivers.</title>
        <authorList>
            <person name="Lu H."/>
        </authorList>
    </citation>
    <scope>NUCLEOTIDE SEQUENCE [LARGE SCALE GENOMIC DNA]</scope>
    <source>
        <strain evidence="2 3">LMG 21963</strain>
    </source>
</reference>
<feature type="transmembrane region" description="Helical" evidence="1">
    <location>
        <begin position="136"/>
        <end position="154"/>
    </location>
</feature>
<proteinExistence type="predicted"/>
<evidence type="ECO:0000313" key="3">
    <source>
        <dbReference type="Proteomes" id="UP001304671"/>
    </source>
</evidence>
<evidence type="ECO:0008006" key="4">
    <source>
        <dbReference type="Google" id="ProtNLM"/>
    </source>
</evidence>
<dbReference type="Proteomes" id="UP001304671">
    <property type="component" value="Unassembled WGS sequence"/>
</dbReference>
<comment type="caution">
    <text evidence="2">The sequence shown here is derived from an EMBL/GenBank/DDBJ whole genome shotgun (WGS) entry which is preliminary data.</text>
</comment>
<accession>A0ABU5QII2</accession>
<keyword evidence="1" id="KW-0812">Transmembrane</keyword>
<feature type="transmembrane region" description="Helical" evidence="1">
    <location>
        <begin position="166"/>
        <end position="187"/>
    </location>
</feature>
<keyword evidence="3" id="KW-1185">Reference proteome</keyword>
<feature type="transmembrane region" description="Helical" evidence="1">
    <location>
        <begin position="252"/>
        <end position="271"/>
    </location>
</feature>
<keyword evidence="1" id="KW-0472">Membrane</keyword>